<proteinExistence type="predicted"/>
<organism evidence="1 2">
    <name type="scientific">Pseudomonas putida</name>
    <name type="common">Arthrobacter siderocapsulatus</name>
    <dbReference type="NCBI Taxonomy" id="303"/>
    <lineage>
        <taxon>Bacteria</taxon>
        <taxon>Pseudomonadati</taxon>
        <taxon>Pseudomonadota</taxon>
        <taxon>Gammaproteobacteria</taxon>
        <taxon>Pseudomonadales</taxon>
        <taxon>Pseudomonadaceae</taxon>
        <taxon>Pseudomonas</taxon>
    </lineage>
</organism>
<dbReference type="RefSeq" id="WP_191087920.1">
    <property type="nucleotide sequence ID" value="NZ_CP061723.1"/>
</dbReference>
<sequence>MPPLLTYEQGVIARGMYGIAGWHPPQAPGSAIGEEEPDINLQLFGVPLVKQLKGLQRNLFDAGFDCNPGEPMACPANRCCSPNWLSPSPLAMFNPAFQSELHRIVELRGSGTGASTQPRRLSRAAVIYQSHARCLTILRELWTETKDERFFRVACLFRP</sequence>
<dbReference type="AlphaFoldDB" id="A0ABD7BP13"/>
<reference evidence="1 2" key="1">
    <citation type="submission" date="2020-09" db="EMBL/GenBank/DDBJ databases">
        <title>Co-existence of a novel multidrug-resistance efflux pump with carbapenem resistance gene blaVIM-2 in one megaplasmid in Pseudomonas putida.</title>
        <authorList>
            <person name="Peng K."/>
            <person name="Li R."/>
        </authorList>
    </citation>
    <scope>NUCLEOTIDE SEQUENCE [LARGE SCALE GENOMIC DNA]</scope>
    <source>
        <strain evidence="1 2">ZXPA-20</strain>
    </source>
</reference>
<gene>
    <name evidence="1" type="ORF">ID616_07335</name>
</gene>
<accession>A0ABD7BP13</accession>
<dbReference type="EMBL" id="CP061723">
    <property type="protein sequence ID" value="QOD01123.1"/>
    <property type="molecule type" value="Genomic_DNA"/>
</dbReference>
<protein>
    <submittedName>
        <fullName evidence="1">Uncharacterized protein</fullName>
    </submittedName>
</protein>
<evidence type="ECO:0000313" key="2">
    <source>
        <dbReference type="Proteomes" id="UP000516786"/>
    </source>
</evidence>
<evidence type="ECO:0000313" key="1">
    <source>
        <dbReference type="EMBL" id="QOD01123.1"/>
    </source>
</evidence>
<dbReference type="Proteomes" id="UP000516786">
    <property type="component" value="Chromosome"/>
</dbReference>
<name>A0ABD7BP13_PSEPU</name>